<evidence type="ECO:0000256" key="4">
    <source>
        <dbReference type="ARBA" id="ARBA00023136"/>
    </source>
</evidence>
<feature type="transmembrane region" description="Helical" evidence="6">
    <location>
        <begin position="263"/>
        <end position="286"/>
    </location>
</feature>
<name>A0A8S2N4M6_9BILA</name>
<feature type="transmembrane region" description="Helical" evidence="6">
    <location>
        <begin position="483"/>
        <end position="507"/>
    </location>
</feature>
<accession>A0A8S2N4M6</accession>
<keyword evidence="5" id="KW-0245">EGF-like domain</keyword>
<dbReference type="PROSITE" id="PS50026">
    <property type="entry name" value="EGF_3"/>
    <property type="match status" value="1"/>
</dbReference>
<gene>
    <name evidence="9" type="ORF">OVA965_LOCUS22802</name>
    <name evidence="10" type="ORF">TMI583_LOCUS23513</name>
</gene>
<feature type="domain" description="EGF-like" evidence="7">
    <location>
        <begin position="1"/>
        <end position="34"/>
    </location>
</feature>
<dbReference type="SUPFAM" id="SSF81321">
    <property type="entry name" value="Family A G protein-coupled receptor-like"/>
    <property type="match status" value="1"/>
</dbReference>
<dbReference type="Proteomes" id="UP000682733">
    <property type="component" value="Unassembled WGS sequence"/>
</dbReference>
<evidence type="ECO:0000256" key="1">
    <source>
        <dbReference type="ARBA" id="ARBA00004370"/>
    </source>
</evidence>
<reference evidence="10" key="1">
    <citation type="submission" date="2021-02" db="EMBL/GenBank/DDBJ databases">
        <authorList>
            <person name="Nowell W R."/>
        </authorList>
    </citation>
    <scope>NUCLEOTIDE SEQUENCE</scope>
</reference>
<dbReference type="SUPFAM" id="SSF57196">
    <property type="entry name" value="EGF/Laminin"/>
    <property type="match status" value="1"/>
</dbReference>
<protein>
    <recommendedName>
        <fullName evidence="12">G-protein coupled receptors family 1 profile domain-containing protein</fullName>
    </recommendedName>
</protein>
<dbReference type="InterPro" id="IPR000742">
    <property type="entry name" value="EGF"/>
</dbReference>
<keyword evidence="4 6" id="KW-0472">Membrane</keyword>
<organism evidence="10 11">
    <name type="scientific">Didymodactylos carnosus</name>
    <dbReference type="NCBI Taxonomy" id="1234261"/>
    <lineage>
        <taxon>Eukaryota</taxon>
        <taxon>Metazoa</taxon>
        <taxon>Spiralia</taxon>
        <taxon>Gnathifera</taxon>
        <taxon>Rotifera</taxon>
        <taxon>Eurotatoria</taxon>
        <taxon>Bdelloidea</taxon>
        <taxon>Philodinida</taxon>
        <taxon>Philodinidae</taxon>
        <taxon>Didymodactylos</taxon>
    </lineage>
</organism>
<evidence type="ECO:0000256" key="5">
    <source>
        <dbReference type="PROSITE-ProRule" id="PRU00076"/>
    </source>
</evidence>
<sequence>MPCRYGGTCIPLDPRIGISYYCLCREESTGGNCEYLKSKLQVSTTAEIEITSSALIHFINTVSAVKSFKRHTLFKRIPTNEQQIRIYTSFGHNLAYMQFQQSTYYLIILKKEPTYRGNDSTTLVRSNRCPSIRELFDQNILSYHWLKRVKHYHQPCQQRYDLKCFHDERQMCLCTEDHRADCFQFDHNMTYNCNEYNYCENGAQCFYEGEGCPQDFMCVCPECYYGTMCQFSTSAFSLSLDAIIGYQIQPKTDIKRQPVVVKLTIATTTIMFIFGMALNICSIITFSQKRVQDASCGTYLLSSSVVSLVTIFIFALKVLSLLLIQIMSLTNLIFLYINCILIDFLLKFLLACGDWLSVCVTIDRALTASKTVISNKQRSKRMTRIITIFILCTTVLLVMHDPMNRRLIKDPVDQRQWCIVSYQDSLKIYDTIINTMNFIVPFVINVISAIIIIVTTTRHRSSAQKRMAYYQLLKIQLKQHRHLIISPCILVLLALPRLILSFVSGLMKTIDNNTLQVQVNVSHPYSTEIANLTYVLTPIDYVFSHANVHDELSANSAKVSMTNKDAVFCNGVATKIVGKITQIALQLQENSSFTGY</sequence>
<evidence type="ECO:0000256" key="3">
    <source>
        <dbReference type="ARBA" id="ARBA00022989"/>
    </source>
</evidence>
<feature type="domain" description="G-protein coupled receptors family 1 profile" evidence="8">
    <location>
        <begin position="278"/>
        <end position="541"/>
    </location>
</feature>
<keyword evidence="2 6" id="KW-0812">Transmembrane</keyword>
<evidence type="ECO:0000313" key="9">
    <source>
        <dbReference type="EMBL" id="CAF1175745.1"/>
    </source>
</evidence>
<dbReference type="PROSITE" id="PS00022">
    <property type="entry name" value="EGF_1"/>
    <property type="match status" value="2"/>
</dbReference>
<evidence type="ECO:0000313" key="11">
    <source>
        <dbReference type="Proteomes" id="UP000682733"/>
    </source>
</evidence>
<dbReference type="PROSITE" id="PS50262">
    <property type="entry name" value="G_PROTEIN_RECEP_F1_2"/>
    <property type="match status" value="1"/>
</dbReference>
<dbReference type="InterPro" id="IPR017452">
    <property type="entry name" value="GPCR_Rhodpsn_7TM"/>
</dbReference>
<dbReference type="Proteomes" id="UP000677228">
    <property type="component" value="Unassembled WGS sequence"/>
</dbReference>
<comment type="caution">
    <text evidence="10">The sequence shown here is derived from an EMBL/GenBank/DDBJ whole genome shotgun (WGS) entry which is preliminary data.</text>
</comment>
<evidence type="ECO:0000256" key="2">
    <source>
        <dbReference type="ARBA" id="ARBA00022692"/>
    </source>
</evidence>
<comment type="subcellular location">
    <subcellularLocation>
        <location evidence="1">Membrane</location>
    </subcellularLocation>
</comment>
<keyword evidence="3 6" id="KW-1133">Transmembrane helix</keyword>
<evidence type="ECO:0000313" key="10">
    <source>
        <dbReference type="EMBL" id="CAF3986891.1"/>
    </source>
</evidence>
<dbReference type="Gene3D" id="2.10.25.10">
    <property type="entry name" value="Laminin"/>
    <property type="match status" value="1"/>
</dbReference>
<dbReference type="CDD" id="cd00054">
    <property type="entry name" value="EGF_CA"/>
    <property type="match status" value="1"/>
</dbReference>
<dbReference type="EMBL" id="CAJNOK010012991">
    <property type="protein sequence ID" value="CAF1175745.1"/>
    <property type="molecule type" value="Genomic_DNA"/>
</dbReference>
<evidence type="ECO:0000259" key="8">
    <source>
        <dbReference type="PROSITE" id="PS50262"/>
    </source>
</evidence>
<evidence type="ECO:0000259" key="7">
    <source>
        <dbReference type="PROSITE" id="PS50026"/>
    </source>
</evidence>
<evidence type="ECO:0008006" key="12">
    <source>
        <dbReference type="Google" id="ProtNLM"/>
    </source>
</evidence>
<feature type="transmembrane region" description="Helical" evidence="6">
    <location>
        <begin position="438"/>
        <end position="457"/>
    </location>
</feature>
<comment type="caution">
    <text evidence="5">Lacks conserved residue(s) required for the propagation of feature annotation.</text>
</comment>
<proteinExistence type="predicted"/>
<evidence type="ECO:0000256" key="6">
    <source>
        <dbReference type="SAM" id="Phobius"/>
    </source>
</evidence>
<feature type="disulfide bond" evidence="5">
    <location>
        <begin position="24"/>
        <end position="33"/>
    </location>
</feature>
<feature type="transmembrane region" description="Helical" evidence="6">
    <location>
        <begin position="298"/>
        <end position="327"/>
    </location>
</feature>
<dbReference type="GO" id="GO:0016020">
    <property type="term" value="C:membrane"/>
    <property type="evidence" value="ECO:0007669"/>
    <property type="project" value="UniProtKB-SubCell"/>
</dbReference>
<dbReference type="AlphaFoldDB" id="A0A8S2N4M6"/>
<keyword evidence="5" id="KW-1015">Disulfide bond</keyword>
<dbReference type="EMBL" id="CAJOBA010034512">
    <property type="protein sequence ID" value="CAF3986891.1"/>
    <property type="molecule type" value="Genomic_DNA"/>
</dbReference>
<dbReference type="Gene3D" id="1.20.1070.10">
    <property type="entry name" value="Rhodopsin 7-helix transmembrane proteins"/>
    <property type="match status" value="1"/>
</dbReference>
<feature type="non-terminal residue" evidence="10">
    <location>
        <position position="1"/>
    </location>
</feature>
<feature type="transmembrane region" description="Helical" evidence="6">
    <location>
        <begin position="382"/>
        <end position="400"/>
    </location>
</feature>